<gene>
    <name evidence="2" type="ORF">BDV96DRAFT_164285</name>
</gene>
<proteinExistence type="predicted"/>
<accession>A0A6A5YXN1</accession>
<dbReference type="EMBL" id="ML977332">
    <property type="protein sequence ID" value="KAF2111939.1"/>
    <property type="molecule type" value="Genomic_DNA"/>
</dbReference>
<keyword evidence="1" id="KW-1133">Transmembrane helix</keyword>
<dbReference type="OrthoDB" id="5291209at2759"/>
<name>A0A6A5YXN1_9PLEO</name>
<organism evidence="2 3">
    <name type="scientific">Lophiotrema nucula</name>
    <dbReference type="NCBI Taxonomy" id="690887"/>
    <lineage>
        <taxon>Eukaryota</taxon>
        <taxon>Fungi</taxon>
        <taxon>Dikarya</taxon>
        <taxon>Ascomycota</taxon>
        <taxon>Pezizomycotina</taxon>
        <taxon>Dothideomycetes</taxon>
        <taxon>Pleosporomycetidae</taxon>
        <taxon>Pleosporales</taxon>
        <taxon>Lophiotremataceae</taxon>
        <taxon>Lophiotrema</taxon>
    </lineage>
</organism>
<feature type="transmembrane region" description="Helical" evidence="1">
    <location>
        <begin position="29"/>
        <end position="46"/>
    </location>
</feature>
<reference evidence="2" key="1">
    <citation type="journal article" date="2020" name="Stud. Mycol.">
        <title>101 Dothideomycetes genomes: a test case for predicting lifestyles and emergence of pathogens.</title>
        <authorList>
            <person name="Haridas S."/>
            <person name="Albert R."/>
            <person name="Binder M."/>
            <person name="Bloem J."/>
            <person name="Labutti K."/>
            <person name="Salamov A."/>
            <person name="Andreopoulos B."/>
            <person name="Baker S."/>
            <person name="Barry K."/>
            <person name="Bills G."/>
            <person name="Bluhm B."/>
            <person name="Cannon C."/>
            <person name="Castanera R."/>
            <person name="Culley D."/>
            <person name="Daum C."/>
            <person name="Ezra D."/>
            <person name="Gonzalez J."/>
            <person name="Henrissat B."/>
            <person name="Kuo A."/>
            <person name="Liang C."/>
            <person name="Lipzen A."/>
            <person name="Lutzoni F."/>
            <person name="Magnuson J."/>
            <person name="Mondo S."/>
            <person name="Nolan M."/>
            <person name="Ohm R."/>
            <person name="Pangilinan J."/>
            <person name="Park H.-J."/>
            <person name="Ramirez L."/>
            <person name="Alfaro M."/>
            <person name="Sun H."/>
            <person name="Tritt A."/>
            <person name="Yoshinaga Y."/>
            <person name="Zwiers L.-H."/>
            <person name="Turgeon B."/>
            <person name="Goodwin S."/>
            <person name="Spatafora J."/>
            <person name="Crous P."/>
            <person name="Grigoriev I."/>
        </authorList>
    </citation>
    <scope>NUCLEOTIDE SEQUENCE</scope>
    <source>
        <strain evidence="2">CBS 627.86</strain>
    </source>
</reference>
<protein>
    <recommendedName>
        <fullName evidence="4">Aspartic peptidase domain-containing protein</fullName>
    </recommendedName>
</protein>
<evidence type="ECO:0000313" key="3">
    <source>
        <dbReference type="Proteomes" id="UP000799770"/>
    </source>
</evidence>
<evidence type="ECO:0008006" key="4">
    <source>
        <dbReference type="Google" id="ProtNLM"/>
    </source>
</evidence>
<evidence type="ECO:0000313" key="2">
    <source>
        <dbReference type="EMBL" id="KAF2111939.1"/>
    </source>
</evidence>
<dbReference type="AlphaFoldDB" id="A0A6A5YXN1"/>
<dbReference type="Proteomes" id="UP000799770">
    <property type="component" value="Unassembled WGS sequence"/>
</dbReference>
<evidence type="ECO:0000256" key="1">
    <source>
        <dbReference type="SAM" id="Phobius"/>
    </source>
</evidence>
<sequence>METKNIHSAIFDSRYEVSSTIYTYLRHHWVNLAALTLVVIILRTLYGRFASPCLDNSHRSSDDSDDPAKQTIFLPYTKPFSREEIPMVNATVAGVEIEMPMDTGSIGILIGAPLLPHIDTSKATPAYQYFSSSKILYNGRLVDLPVKFHGRGPDSYAIATVPVLVVDWSVVCPWYDPAVDTFECPPNPDEPEPVLRDVSHITYMGVGFGRNRRGSEQPNTLPSANPFLNIESIDGKPVAKDFKTGYTISTKGVHLGLTEEDERGFAWSKLEPGLTHDDDRRDWAMVKTCFSVDGGSDNCGSALIDTGIQQLYLKAVEGVETPNVTIPNPNPDGNAKFVNRVKTGTKIEIGFSRLNGTVGRYGFKVGGETKMAPSYVVPLKQGDAAFVNTGRNFLFGYTVAFDATGGRFGFRRVS</sequence>
<keyword evidence="1" id="KW-0812">Transmembrane</keyword>
<keyword evidence="1" id="KW-0472">Membrane</keyword>
<keyword evidence="3" id="KW-1185">Reference proteome</keyword>